<evidence type="ECO:0000313" key="6">
    <source>
        <dbReference type="EMBL" id="BAQ50149.1"/>
    </source>
</evidence>
<dbReference type="EMBL" id="AP014706">
    <property type="protein sequence ID" value="BAQ50149.1"/>
    <property type="molecule type" value="Genomic_DNA"/>
</dbReference>
<dbReference type="InterPro" id="IPR051010">
    <property type="entry name" value="BCAA_transport"/>
</dbReference>
<dbReference type="PANTHER" id="PTHR30483">
    <property type="entry name" value="LEUCINE-SPECIFIC-BINDING PROTEIN"/>
    <property type="match status" value="1"/>
</dbReference>
<evidence type="ECO:0000313" key="7">
    <source>
        <dbReference type="Proteomes" id="UP000061432"/>
    </source>
</evidence>
<dbReference type="GO" id="GO:0006865">
    <property type="term" value="P:amino acid transport"/>
    <property type="evidence" value="ECO:0007669"/>
    <property type="project" value="UniProtKB-KW"/>
</dbReference>
<dbReference type="Pfam" id="PF13458">
    <property type="entry name" value="Peripla_BP_6"/>
    <property type="match status" value="1"/>
</dbReference>
<sequence length="453" mass="48826">MTGMRWSRVLWRAGRAFVETRTGSRRRSPVPPARARPAFGDREGVGRGSLAAPRLVLAWTLPLLAALGGVKAARADTDVLRIGIITDMSGQYSEGNGEGSVAAAQIAVEDFGPTVLGKRIEIISADHQNKPDIASTIVRNWIDTKGVDVVAEGVNSAVALAVQAVTRERNKIFLISGAGSSDLTGKSCSPTSVQWTYDTYASSNSTAKALVARGAKSWYFLTADYAFGHALERDAARAVEAAGGRIVGKVRHPFSNPDFSSFLLQAQSSPAQVIALANAGSDFANAIKQAHEFGLTQSDKIMAALQVTLTDSASLGLEVVQGALFTDSFYWDRTPETRAYAERFFARRKAMPTAYQAGVTSALTHYLKAVQAAGTTESAAVMAKMRDMPVNDFFAQSGKVRVDGRMVHDMYLMRFKKPSQSKGKWDLYELVATVPGDEAFRPLNEGGCPYVRN</sequence>
<evidence type="ECO:0000256" key="4">
    <source>
        <dbReference type="SAM" id="MobiDB-lite"/>
    </source>
</evidence>
<gene>
    <name evidence="6" type="ORF">Maq22A_2p41985</name>
</gene>
<reference evidence="7" key="2">
    <citation type="submission" date="2015-01" db="EMBL/GenBank/DDBJ databases">
        <title>Complete genome sequence of Methylobacterium aquaticum strain 22A.</title>
        <authorList>
            <person name="Tani A."/>
            <person name="Ogura Y."/>
            <person name="Hayashi T."/>
        </authorList>
    </citation>
    <scope>NUCLEOTIDE SEQUENCE [LARGE SCALE GENOMIC DNA]</scope>
    <source>
        <strain evidence="7">MA-22A</strain>
        <plasmid evidence="7">Plasmid pMaq22A_2p DNA</plasmid>
    </source>
</reference>
<dbReference type="Gene3D" id="3.40.50.2300">
    <property type="match status" value="2"/>
</dbReference>
<dbReference type="InterPro" id="IPR028081">
    <property type="entry name" value="Leu-bd"/>
</dbReference>
<name>A0A0C6FX40_9HYPH</name>
<keyword evidence="3" id="KW-0813">Transport</keyword>
<feature type="region of interest" description="Disordered" evidence="4">
    <location>
        <begin position="21"/>
        <end position="41"/>
    </location>
</feature>
<proteinExistence type="inferred from homology"/>
<evidence type="ECO:0000256" key="1">
    <source>
        <dbReference type="ARBA" id="ARBA00010062"/>
    </source>
</evidence>
<accession>A0A0C6FX40</accession>
<organism evidence="6 7">
    <name type="scientific">Methylobacterium aquaticum</name>
    <dbReference type="NCBI Taxonomy" id="270351"/>
    <lineage>
        <taxon>Bacteria</taxon>
        <taxon>Pseudomonadati</taxon>
        <taxon>Pseudomonadota</taxon>
        <taxon>Alphaproteobacteria</taxon>
        <taxon>Hyphomicrobiales</taxon>
        <taxon>Methylobacteriaceae</taxon>
        <taxon>Methylobacterium</taxon>
    </lineage>
</organism>
<dbReference type="Proteomes" id="UP000061432">
    <property type="component" value="Plasmid pMaq22A_2p"/>
</dbReference>
<feature type="domain" description="Leucine-binding protein" evidence="5">
    <location>
        <begin position="80"/>
        <end position="416"/>
    </location>
</feature>
<keyword evidence="2" id="KW-0732">Signal</keyword>
<evidence type="ECO:0000256" key="2">
    <source>
        <dbReference type="ARBA" id="ARBA00022729"/>
    </source>
</evidence>
<keyword evidence="3" id="KW-0029">Amino-acid transport</keyword>
<dbReference type="SUPFAM" id="SSF53822">
    <property type="entry name" value="Periplasmic binding protein-like I"/>
    <property type="match status" value="1"/>
</dbReference>
<dbReference type="KEGG" id="maqu:Maq22A_2p41985"/>
<keyword evidence="6" id="KW-0614">Plasmid</keyword>
<evidence type="ECO:0000256" key="3">
    <source>
        <dbReference type="ARBA" id="ARBA00022970"/>
    </source>
</evidence>
<comment type="similarity">
    <text evidence="1">Belongs to the leucine-binding protein family.</text>
</comment>
<dbReference type="PATRIC" id="fig|270351.10.peg.7306"/>
<dbReference type="InterPro" id="IPR028082">
    <property type="entry name" value="Peripla_BP_I"/>
</dbReference>
<dbReference type="AlphaFoldDB" id="A0A0C6FX40"/>
<protein>
    <submittedName>
        <fullName evidence="6">ABC transporter permease</fullName>
    </submittedName>
</protein>
<evidence type="ECO:0000259" key="5">
    <source>
        <dbReference type="Pfam" id="PF13458"/>
    </source>
</evidence>
<geneLocation type="plasmid" evidence="7">
    <name>pMaq22A_2p DNA</name>
</geneLocation>
<dbReference type="CDD" id="cd06327">
    <property type="entry name" value="PBP1_SBP-like"/>
    <property type="match status" value="1"/>
</dbReference>
<dbReference type="PANTHER" id="PTHR30483:SF6">
    <property type="entry name" value="PERIPLASMIC BINDING PROTEIN OF ABC TRANSPORTER FOR NATURAL AMINO ACIDS"/>
    <property type="match status" value="1"/>
</dbReference>
<reference evidence="6 7" key="1">
    <citation type="journal article" date="2015" name="Genome Announc.">
        <title>Complete Genome Sequence of Methylobacterium aquaticum Strain 22A, Isolated from Racomitrium japonicum Moss.</title>
        <authorList>
            <person name="Tani A."/>
            <person name="Ogura Y."/>
            <person name="Hayashi T."/>
            <person name="Kimbara K."/>
        </authorList>
    </citation>
    <scope>NUCLEOTIDE SEQUENCE [LARGE SCALE GENOMIC DNA]</scope>
    <source>
        <strain evidence="6 7">MA-22A</strain>
        <plasmid evidence="7">Plasmid pMaq22A_2p DNA</plasmid>
    </source>
</reference>